<dbReference type="Pfam" id="PF16363">
    <property type="entry name" value="GDP_Man_Dehyd"/>
    <property type="match status" value="1"/>
</dbReference>
<proteinExistence type="predicted"/>
<dbReference type="GO" id="GO:0009225">
    <property type="term" value="P:nucleotide-sugar metabolic process"/>
    <property type="evidence" value="ECO:0007669"/>
    <property type="project" value="InterPro"/>
</dbReference>
<dbReference type="Gene3D" id="3.40.50.720">
    <property type="entry name" value="NAD(P)-binding Rossmann-like Domain"/>
    <property type="match status" value="1"/>
</dbReference>
<comment type="caution">
    <text evidence="6">The sequence shown here is derived from an EMBL/GenBank/DDBJ whole genome shotgun (WGS) entry which is preliminary data.</text>
</comment>
<evidence type="ECO:0000313" key="7">
    <source>
        <dbReference type="Proteomes" id="UP001296104"/>
    </source>
</evidence>
<evidence type="ECO:0000259" key="5">
    <source>
        <dbReference type="Pfam" id="PF16363"/>
    </source>
</evidence>
<dbReference type="InterPro" id="IPR016040">
    <property type="entry name" value="NAD(P)-bd_dom"/>
</dbReference>
<dbReference type="GO" id="GO:0008460">
    <property type="term" value="F:dTDP-glucose 4,6-dehydratase activity"/>
    <property type="evidence" value="ECO:0007669"/>
    <property type="project" value="InterPro"/>
</dbReference>
<dbReference type="SUPFAM" id="SSF51735">
    <property type="entry name" value="NAD(P)-binding Rossmann-fold domains"/>
    <property type="match status" value="1"/>
</dbReference>
<dbReference type="CDD" id="cd05246">
    <property type="entry name" value="dTDP_GD_SDR_e"/>
    <property type="match status" value="1"/>
</dbReference>
<dbReference type="AlphaFoldDB" id="A0AAI8Z2Q0"/>
<dbReference type="Gene3D" id="3.90.25.10">
    <property type="entry name" value="UDP-galactose 4-epimerase, domain 1"/>
    <property type="match status" value="1"/>
</dbReference>
<dbReference type="InterPro" id="IPR036291">
    <property type="entry name" value="NAD(P)-bd_dom_sf"/>
</dbReference>
<accession>A0AAI8Z2Q0</accession>
<dbReference type="Proteomes" id="UP001296104">
    <property type="component" value="Unassembled WGS sequence"/>
</dbReference>
<dbReference type="FunFam" id="3.40.50.720:FF:000304">
    <property type="entry name" value="UDP-glucose 4,6-dehydratase"/>
    <property type="match status" value="1"/>
</dbReference>
<gene>
    <name evidence="6" type="ORF">LECACI_7A006520</name>
</gene>
<evidence type="ECO:0000256" key="4">
    <source>
        <dbReference type="SAM" id="MobiDB-lite"/>
    </source>
</evidence>
<dbReference type="PANTHER" id="PTHR43000">
    <property type="entry name" value="DTDP-D-GLUCOSE 4,6-DEHYDRATASE-RELATED"/>
    <property type="match status" value="1"/>
</dbReference>
<feature type="region of interest" description="Disordered" evidence="4">
    <location>
        <begin position="399"/>
        <end position="442"/>
    </location>
</feature>
<keyword evidence="7" id="KW-1185">Reference proteome</keyword>
<evidence type="ECO:0000313" key="6">
    <source>
        <dbReference type="EMBL" id="CAK4031362.1"/>
    </source>
</evidence>
<comment type="cofactor">
    <cofactor evidence="1">
        <name>NAD(+)</name>
        <dbReference type="ChEBI" id="CHEBI:57540"/>
    </cofactor>
</comment>
<dbReference type="InterPro" id="IPR005888">
    <property type="entry name" value="dTDP_Gluc_deHydtase"/>
</dbReference>
<protein>
    <submittedName>
        <fullName evidence="6">Dtdp-glucose 4,6-dehydratase like</fullName>
    </submittedName>
</protein>
<sequence length="442" mass="49195">METESWNASGSLDSRFFNDDGLWTSAPLLTGQSSHEPLPDVHNIMVTGGEGFIASWLIRHLTLKYPTHYNIICFDKLDYSSSLNNSRLLLSHPNFAFFHGDLTKPADVLRCMKKYNIDTVFHLAAQSHVDLSFGNSFSFTINNVLGTHVLLDVAREFGRVGRFYHISTDEVYGEVEKGGADLLEHSVLAPTNPYSASKAAAEMFVMAYVRSYKLPVTMIRLNNVYGPHQFPEKIIPKFINLLQRKKPLFIHGDGHNTRRYLYAGDAADAFDTILHKGEIGQVYNVDSRDEISNLDLAGKLLQAFGVTDIESSIQYVRDRPFNDLRYAVDGSKLRRLGWEPKVSFEEGLAATVQWYGKFSGWWGPIENILTPFPVVKKEGAGVATVDAVVKELDCESGERISQAEVGAEEKKHNGGANGHHAQGRGLTNGATKKRKAAALDEE</sequence>
<evidence type="ECO:0000256" key="2">
    <source>
        <dbReference type="ARBA" id="ARBA00023027"/>
    </source>
</evidence>
<name>A0AAI8Z2Q0_9PEZI</name>
<evidence type="ECO:0000256" key="3">
    <source>
        <dbReference type="ARBA" id="ARBA00023239"/>
    </source>
</evidence>
<dbReference type="EMBL" id="CAVMBE010000047">
    <property type="protein sequence ID" value="CAK4031362.1"/>
    <property type="molecule type" value="Genomic_DNA"/>
</dbReference>
<evidence type="ECO:0000256" key="1">
    <source>
        <dbReference type="ARBA" id="ARBA00001911"/>
    </source>
</evidence>
<keyword evidence="3" id="KW-0456">Lyase</keyword>
<reference evidence="6" key="1">
    <citation type="submission" date="2023-11" db="EMBL/GenBank/DDBJ databases">
        <authorList>
            <person name="Alioto T."/>
            <person name="Alioto T."/>
            <person name="Gomez Garrido J."/>
        </authorList>
    </citation>
    <scope>NUCLEOTIDE SEQUENCE</scope>
</reference>
<keyword evidence="2" id="KW-0520">NAD</keyword>
<feature type="domain" description="NAD(P)-binding" evidence="5">
    <location>
        <begin position="45"/>
        <end position="349"/>
    </location>
</feature>
<organism evidence="6 7">
    <name type="scientific">Lecanosticta acicola</name>
    <dbReference type="NCBI Taxonomy" id="111012"/>
    <lineage>
        <taxon>Eukaryota</taxon>
        <taxon>Fungi</taxon>
        <taxon>Dikarya</taxon>
        <taxon>Ascomycota</taxon>
        <taxon>Pezizomycotina</taxon>
        <taxon>Dothideomycetes</taxon>
        <taxon>Dothideomycetidae</taxon>
        <taxon>Mycosphaerellales</taxon>
        <taxon>Mycosphaerellaceae</taxon>
        <taxon>Lecanosticta</taxon>
    </lineage>
</organism>